<feature type="transmembrane region" description="Helical" evidence="1">
    <location>
        <begin position="172"/>
        <end position="189"/>
    </location>
</feature>
<feature type="transmembrane region" description="Helical" evidence="1">
    <location>
        <begin position="56"/>
        <end position="78"/>
    </location>
</feature>
<dbReference type="Proteomes" id="UP000315636">
    <property type="component" value="Unassembled WGS sequence"/>
</dbReference>
<proteinExistence type="predicted"/>
<name>A0A521FG48_9BACL</name>
<evidence type="ECO:0000313" key="2">
    <source>
        <dbReference type="EMBL" id="SMO95152.1"/>
    </source>
</evidence>
<feature type="transmembrane region" description="Helical" evidence="1">
    <location>
        <begin position="33"/>
        <end position="50"/>
    </location>
</feature>
<gene>
    <name evidence="2" type="ORF">SAMN06264849_1196</name>
</gene>
<feature type="transmembrane region" description="Helical" evidence="1">
    <location>
        <begin position="148"/>
        <end position="166"/>
    </location>
</feature>
<dbReference type="OrthoDB" id="2921382at2"/>
<organism evidence="2 3">
    <name type="scientific">Melghirimyces algeriensis</name>
    <dbReference type="NCBI Taxonomy" id="910412"/>
    <lineage>
        <taxon>Bacteria</taxon>
        <taxon>Bacillati</taxon>
        <taxon>Bacillota</taxon>
        <taxon>Bacilli</taxon>
        <taxon>Bacillales</taxon>
        <taxon>Thermoactinomycetaceae</taxon>
        <taxon>Melghirimyces</taxon>
    </lineage>
</organism>
<dbReference type="AlphaFoldDB" id="A0A521FG48"/>
<keyword evidence="1" id="KW-1133">Transmembrane helix</keyword>
<evidence type="ECO:0000313" key="3">
    <source>
        <dbReference type="Proteomes" id="UP000315636"/>
    </source>
</evidence>
<feature type="transmembrane region" description="Helical" evidence="1">
    <location>
        <begin position="125"/>
        <end position="143"/>
    </location>
</feature>
<dbReference type="EMBL" id="FXTI01000019">
    <property type="protein sequence ID" value="SMO95152.1"/>
    <property type="molecule type" value="Genomic_DNA"/>
</dbReference>
<protein>
    <submittedName>
        <fullName evidence="2">Uncharacterized protein</fullName>
    </submittedName>
</protein>
<accession>A0A521FG48</accession>
<keyword evidence="3" id="KW-1185">Reference proteome</keyword>
<sequence length="197" mass="22664">MSDQNYTRSEILENLSYIKTLTNYKTEYCKQTSIYFIVWGIIWIIAYPMPSFDLSAFSIGVSWLTLGIIGWAITLTVYMKQDKTDPLPLFLRAQLRYTWIGLFIILGVFLFLIYSNLLPYTFENILFYIVLVVSIMYLLLGIVLTKEIFFMGVWLSILGMITFLFFPNVMNIIFAVIGGGSLVLTGLILKRKGHGNE</sequence>
<evidence type="ECO:0000256" key="1">
    <source>
        <dbReference type="SAM" id="Phobius"/>
    </source>
</evidence>
<feature type="transmembrane region" description="Helical" evidence="1">
    <location>
        <begin position="99"/>
        <end position="119"/>
    </location>
</feature>
<keyword evidence="1" id="KW-0472">Membrane</keyword>
<reference evidence="2 3" key="1">
    <citation type="submission" date="2017-05" db="EMBL/GenBank/DDBJ databases">
        <authorList>
            <person name="Varghese N."/>
            <person name="Submissions S."/>
        </authorList>
    </citation>
    <scope>NUCLEOTIDE SEQUENCE [LARGE SCALE GENOMIC DNA]</scope>
    <source>
        <strain evidence="2 3">DSM 45474</strain>
    </source>
</reference>
<dbReference type="RefSeq" id="WP_142506844.1">
    <property type="nucleotide sequence ID" value="NZ_FXTI01000019.1"/>
</dbReference>
<keyword evidence="1" id="KW-0812">Transmembrane</keyword>